<dbReference type="InterPro" id="IPR032693">
    <property type="entry name" value="YtkA-like_dom"/>
</dbReference>
<dbReference type="AlphaFoldDB" id="A0A7W4VNG8"/>
<keyword evidence="3" id="KW-1185">Reference proteome</keyword>
<evidence type="ECO:0000313" key="2">
    <source>
        <dbReference type="EMBL" id="MBB3020383.1"/>
    </source>
</evidence>
<evidence type="ECO:0000259" key="1">
    <source>
        <dbReference type="Pfam" id="PF13115"/>
    </source>
</evidence>
<sequence>MLTLTSRRALLLGIPALVLAGGIVTAGAMMRSVPSDLDLALEKPTAAGLYKAAIAPQTNPVSVGSMHAWTVTVLTPTGAPIKAAKIGINGGMPQHGHGLPTAPQVTKDLGGGRYLIEGMKFNMRGWWTLDLAIDGPKGADTVTFNLVL</sequence>
<organism evidence="2 3">
    <name type="scientific">Microvirga lupini</name>
    <dbReference type="NCBI Taxonomy" id="420324"/>
    <lineage>
        <taxon>Bacteria</taxon>
        <taxon>Pseudomonadati</taxon>
        <taxon>Pseudomonadota</taxon>
        <taxon>Alphaproteobacteria</taxon>
        <taxon>Hyphomicrobiales</taxon>
        <taxon>Methylobacteriaceae</taxon>
        <taxon>Microvirga</taxon>
    </lineage>
</organism>
<comment type="caution">
    <text evidence="2">The sequence shown here is derived from an EMBL/GenBank/DDBJ whole genome shotgun (WGS) entry which is preliminary data.</text>
</comment>
<name>A0A7W4VNG8_9HYPH</name>
<dbReference type="RefSeq" id="WP_183452313.1">
    <property type="nucleotide sequence ID" value="NZ_JACHWB010000004.1"/>
</dbReference>
<dbReference type="EMBL" id="JACHWB010000004">
    <property type="protein sequence ID" value="MBB3020383.1"/>
    <property type="molecule type" value="Genomic_DNA"/>
</dbReference>
<reference evidence="2 3" key="1">
    <citation type="submission" date="2020-08" db="EMBL/GenBank/DDBJ databases">
        <title>The Agave Microbiome: Exploring the role of microbial communities in plant adaptations to desert environments.</title>
        <authorList>
            <person name="Partida-Martinez L.P."/>
        </authorList>
    </citation>
    <scope>NUCLEOTIDE SEQUENCE [LARGE SCALE GENOMIC DNA]</scope>
    <source>
        <strain evidence="2 3">AT3.9</strain>
    </source>
</reference>
<dbReference type="Pfam" id="PF13115">
    <property type="entry name" value="YtkA"/>
    <property type="match status" value="1"/>
</dbReference>
<proteinExistence type="predicted"/>
<feature type="domain" description="YtkA-like" evidence="1">
    <location>
        <begin position="50"/>
        <end position="131"/>
    </location>
</feature>
<gene>
    <name evidence="2" type="ORF">FHR70_003464</name>
</gene>
<accession>A0A7W4VNG8</accession>
<dbReference type="Proteomes" id="UP000532010">
    <property type="component" value="Unassembled WGS sequence"/>
</dbReference>
<protein>
    <recommendedName>
        <fullName evidence="1">YtkA-like domain-containing protein</fullName>
    </recommendedName>
</protein>
<evidence type="ECO:0000313" key="3">
    <source>
        <dbReference type="Proteomes" id="UP000532010"/>
    </source>
</evidence>